<evidence type="ECO:0000313" key="10">
    <source>
        <dbReference type="EMBL" id="SUM68703.1"/>
    </source>
</evidence>
<evidence type="ECO:0000256" key="4">
    <source>
        <dbReference type="ARBA" id="ARBA00022692"/>
    </source>
</evidence>
<keyword evidence="5" id="KW-0029">Amino-acid transport</keyword>
<evidence type="ECO:0000256" key="6">
    <source>
        <dbReference type="ARBA" id="ARBA00022989"/>
    </source>
</evidence>
<dbReference type="Proteomes" id="UP000255425">
    <property type="component" value="Unassembled WGS sequence"/>
</dbReference>
<dbReference type="AlphaFoldDB" id="A0A380H0M0"/>
<keyword evidence="2" id="KW-0813">Transport</keyword>
<protein>
    <submittedName>
        <fullName evidence="10">Putative amino acid permease</fullName>
    </submittedName>
</protein>
<evidence type="ECO:0000256" key="3">
    <source>
        <dbReference type="ARBA" id="ARBA00022475"/>
    </source>
</evidence>
<dbReference type="EMBL" id="UHDZ01000001">
    <property type="protein sequence ID" value="SUM68703.1"/>
    <property type="molecule type" value="Genomic_DNA"/>
</dbReference>
<organism evidence="10 11">
    <name type="scientific">Staphylococcus saccharolyticus</name>
    <dbReference type="NCBI Taxonomy" id="33028"/>
    <lineage>
        <taxon>Bacteria</taxon>
        <taxon>Bacillati</taxon>
        <taxon>Bacillota</taxon>
        <taxon>Bacilli</taxon>
        <taxon>Bacillales</taxon>
        <taxon>Staphylococcaceae</taxon>
        <taxon>Staphylococcus</taxon>
    </lineage>
</organism>
<evidence type="ECO:0000259" key="9">
    <source>
        <dbReference type="Pfam" id="PF00324"/>
    </source>
</evidence>
<keyword evidence="6 8" id="KW-1133">Transmembrane helix</keyword>
<sequence length="98" mass="11419">MFVSSFALLIAALLNFIFPNAIRLFIYITTLSTVLFLVVWAMIIMSYIVYNPQEHKENKFKLRGGRMMGYIVLAFFFFVFILLFFSNNTRAAIFISPL</sequence>
<dbReference type="InterPro" id="IPR004841">
    <property type="entry name" value="AA-permease/SLC12A_dom"/>
</dbReference>
<accession>A0A380H0M0</accession>
<evidence type="ECO:0000256" key="1">
    <source>
        <dbReference type="ARBA" id="ARBA00004651"/>
    </source>
</evidence>
<evidence type="ECO:0000256" key="8">
    <source>
        <dbReference type="SAM" id="Phobius"/>
    </source>
</evidence>
<keyword evidence="7 8" id="KW-0472">Membrane</keyword>
<dbReference type="GO" id="GO:0005886">
    <property type="term" value="C:plasma membrane"/>
    <property type="evidence" value="ECO:0007669"/>
    <property type="project" value="UniProtKB-SubCell"/>
</dbReference>
<keyword evidence="4 8" id="KW-0812">Transmembrane</keyword>
<dbReference type="GO" id="GO:0006865">
    <property type="term" value="P:amino acid transport"/>
    <property type="evidence" value="ECO:0007669"/>
    <property type="project" value="UniProtKB-KW"/>
</dbReference>
<dbReference type="PANTHER" id="PTHR43495:SF2">
    <property type="entry name" value="D-SERINE_D-ALANINE_GLYCINE TRANSPORTER"/>
    <property type="match status" value="1"/>
</dbReference>
<keyword evidence="11" id="KW-1185">Reference proteome</keyword>
<dbReference type="PANTHER" id="PTHR43495">
    <property type="entry name" value="GABA PERMEASE"/>
    <property type="match status" value="1"/>
</dbReference>
<feature type="transmembrane region" description="Helical" evidence="8">
    <location>
        <begin position="29"/>
        <end position="50"/>
    </location>
</feature>
<dbReference type="GO" id="GO:0055085">
    <property type="term" value="P:transmembrane transport"/>
    <property type="evidence" value="ECO:0007669"/>
    <property type="project" value="InterPro"/>
</dbReference>
<gene>
    <name evidence="10" type="primary">cycA_3</name>
    <name evidence="10" type="ORF">NCTC11807_00614</name>
</gene>
<name>A0A380H0M0_9STAP</name>
<evidence type="ECO:0000313" key="11">
    <source>
        <dbReference type="Proteomes" id="UP000255425"/>
    </source>
</evidence>
<evidence type="ECO:0000256" key="5">
    <source>
        <dbReference type="ARBA" id="ARBA00022970"/>
    </source>
</evidence>
<evidence type="ECO:0000256" key="2">
    <source>
        <dbReference type="ARBA" id="ARBA00022448"/>
    </source>
</evidence>
<feature type="domain" description="Amino acid permease/ SLC12A" evidence="9">
    <location>
        <begin position="2"/>
        <end position="90"/>
    </location>
</feature>
<dbReference type="Pfam" id="PF00324">
    <property type="entry name" value="AA_permease"/>
    <property type="match status" value="1"/>
</dbReference>
<evidence type="ECO:0000256" key="7">
    <source>
        <dbReference type="ARBA" id="ARBA00023136"/>
    </source>
</evidence>
<comment type="subcellular location">
    <subcellularLocation>
        <location evidence="1">Cell membrane</location>
        <topology evidence="1">Multi-pass membrane protein</topology>
    </subcellularLocation>
</comment>
<keyword evidence="3" id="KW-1003">Cell membrane</keyword>
<feature type="transmembrane region" description="Helical" evidence="8">
    <location>
        <begin position="70"/>
        <end position="95"/>
    </location>
</feature>
<reference evidence="10 11" key="1">
    <citation type="submission" date="2018-06" db="EMBL/GenBank/DDBJ databases">
        <authorList>
            <consortium name="Pathogen Informatics"/>
            <person name="Doyle S."/>
        </authorList>
    </citation>
    <scope>NUCLEOTIDE SEQUENCE [LARGE SCALE GENOMIC DNA]</scope>
    <source>
        <strain evidence="10 11">NCTC11807</strain>
    </source>
</reference>
<proteinExistence type="predicted"/>